<name>A0A7V5CU55_9BACT</name>
<proteinExistence type="predicted"/>
<dbReference type="EMBL" id="DTKL01000071">
    <property type="protein sequence ID" value="HGY95249.1"/>
    <property type="molecule type" value="Genomic_DNA"/>
</dbReference>
<reference evidence="2" key="1">
    <citation type="journal article" date="2020" name="mSystems">
        <title>Genome- and Community-Level Interaction Insights into Carbon Utilization and Element Cycling Functions of Hydrothermarchaeota in Hydrothermal Sediment.</title>
        <authorList>
            <person name="Zhou Z."/>
            <person name="Liu Y."/>
            <person name="Xu W."/>
            <person name="Pan J."/>
            <person name="Luo Z.H."/>
            <person name="Li M."/>
        </authorList>
    </citation>
    <scope>NUCLEOTIDE SEQUENCE [LARGE SCALE GENOMIC DNA]</scope>
    <source>
        <strain evidence="2">SpSt-855</strain>
    </source>
</reference>
<accession>A0A7V5CU55</accession>
<feature type="region of interest" description="Disordered" evidence="1">
    <location>
        <begin position="351"/>
        <end position="379"/>
    </location>
</feature>
<gene>
    <name evidence="2" type="ORF">ENW50_11280</name>
</gene>
<comment type="caution">
    <text evidence="2">The sequence shown here is derived from an EMBL/GenBank/DDBJ whole genome shotgun (WGS) entry which is preliminary data.</text>
</comment>
<feature type="compositionally biased region" description="Gly residues" evidence="1">
    <location>
        <begin position="357"/>
        <end position="371"/>
    </location>
</feature>
<organism evidence="2">
    <name type="scientific">Acidobacterium capsulatum</name>
    <dbReference type="NCBI Taxonomy" id="33075"/>
    <lineage>
        <taxon>Bacteria</taxon>
        <taxon>Pseudomonadati</taxon>
        <taxon>Acidobacteriota</taxon>
        <taxon>Terriglobia</taxon>
        <taxon>Terriglobales</taxon>
        <taxon>Acidobacteriaceae</taxon>
        <taxon>Acidobacterium</taxon>
    </lineage>
</organism>
<evidence type="ECO:0008006" key="3">
    <source>
        <dbReference type="Google" id="ProtNLM"/>
    </source>
</evidence>
<sequence>MTPASLLAAPASPLPAAWQDQAAATTRVMGTVTAASGNSLTVQPAQGSAVTVSVPSGARVLRLEPGQKTLSAATPIPMNEISVGDRVLASGTAASGGGIDARLVVAMKKSDIAQQQQAEERAWQQDGVGGIVKSVDVSAGTIVLAEAAQSVIVKTTPSTEIRQYASNSVAFRDAQSSTLAAIKPGAQLRAKGDQPPADGTLTANAIVFGDFQNIAGMVMNVNPSAHTLTVKDLATKKPVTLTIQSWTQLRKLPGQVAKMVGMRMQAMKHKSQGAHGHGPGGAASNGARAGGRFNRVLERASVIPLSDLHKGDAVLVVATPGSGSQPGTAVTLLAGVEPMLRASAKASSSMFSSSWSLGGGQASGGSGGGDSGDSTPQQH</sequence>
<evidence type="ECO:0000256" key="1">
    <source>
        <dbReference type="SAM" id="MobiDB-lite"/>
    </source>
</evidence>
<dbReference type="AlphaFoldDB" id="A0A7V5CU55"/>
<protein>
    <recommendedName>
        <fullName evidence="3">DUF5666 domain-containing protein</fullName>
    </recommendedName>
</protein>
<evidence type="ECO:0000313" key="2">
    <source>
        <dbReference type="EMBL" id="HGY95249.1"/>
    </source>
</evidence>